<evidence type="ECO:0000313" key="9">
    <source>
        <dbReference type="Proteomes" id="UP001187192"/>
    </source>
</evidence>
<dbReference type="InterPro" id="IPR002182">
    <property type="entry name" value="NB-ARC"/>
</dbReference>
<dbReference type="InterPro" id="IPR055414">
    <property type="entry name" value="LRR_R13L4/SHOC2-like"/>
</dbReference>
<dbReference type="Gene3D" id="1.20.5.4130">
    <property type="match status" value="1"/>
</dbReference>
<protein>
    <recommendedName>
        <fullName evidence="10">Disease resistance protein RGA3</fullName>
    </recommendedName>
</protein>
<name>A0AA88DSE1_FICCA</name>
<evidence type="ECO:0008006" key="10">
    <source>
        <dbReference type="Google" id="ProtNLM"/>
    </source>
</evidence>
<keyword evidence="1" id="KW-0677">Repeat</keyword>
<evidence type="ECO:0000259" key="7">
    <source>
        <dbReference type="Pfam" id="PF23598"/>
    </source>
</evidence>
<proteinExistence type="predicted"/>
<dbReference type="InterPro" id="IPR027417">
    <property type="entry name" value="P-loop_NTPase"/>
</dbReference>
<dbReference type="GO" id="GO:0051707">
    <property type="term" value="P:response to other organism"/>
    <property type="evidence" value="ECO:0007669"/>
    <property type="project" value="UniProtKB-ARBA"/>
</dbReference>
<dbReference type="Pfam" id="PF18052">
    <property type="entry name" value="Rx_N"/>
    <property type="match status" value="1"/>
</dbReference>
<dbReference type="PANTHER" id="PTHR36766:SF61">
    <property type="entry name" value="NB-ARC DOMAIN DISEASE RESISTANCE PROTEIN"/>
    <property type="match status" value="1"/>
</dbReference>
<dbReference type="InterPro" id="IPR032675">
    <property type="entry name" value="LRR_dom_sf"/>
</dbReference>
<evidence type="ECO:0000313" key="8">
    <source>
        <dbReference type="EMBL" id="GMN60780.1"/>
    </source>
</evidence>
<sequence length="662" mass="75388">MGELAFNLAARVLEKLGFVASDKILLAWSLKEDLEKLGETLCTVKAVLLDAEEKKSHNRELNLWLSNLKSVLHDANDALDDVQNERIWTGRIYKDIGCCVVRMPRFFTFSYRPFFRFRIGRRIKEIRERLDRIADERAKFHLSNRYEESNVVTTVRMDMSDSFVRDSDVLGREVDKRVILDLLLQPCDENANVTVIPICGIGGLGKTTLAKFVYNDERVGSHFELKMWVCVSEDFDVPRLMKEILDSATGKVNKNMTLDQMQIHLRDEIKDKKFLLVLDDVWNDIPDKWFRLREFLLEGSKESKILVTTRKLSVANLTARHLSIADGIGDEIPASLDKLDPDRLRTIIFPLGAGSIKDSLVDKCLLKFSYLRMLNLSNSSFKTLPSSIGRIKHLRYIDLSGNNKIRRLPNSICELQNLQTLALEDCDQLQGLPRDIKNLINLRFLSLTTTETCFPANGIECLTSLRTLIITSCESLTSLSNDIIKSLTALETLVVYNCEKLVLTEGNDNEVAKLSLRTVMFVQLPMVAALPQWLEACETTLQHLRIWHCPHLTKLPKLTLRPSSVEKIEIMECPKLASLPDGMDGLASLGKLAVSGCPKLWRITLLTNPRPSTIFPYESYVSELKNKEFHIAPRLRQSQGPNSPWIQMSDAEMSMLYARELD</sequence>
<dbReference type="Proteomes" id="UP001187192">
    <property type="component" value="Unassembled WGS sequence"/>
</dbReference>
<reference evidence="8" key="1">
    <citation type="submission" date="2023-07" db="EMBL/GenBank/DDBJ databases">
        <title>draft genome sequence of fig (Ficus carica).</title>
        <authorList>
            <person name="Takahashi T."/>
            <person name="Nishimura K."/>
        </authorList>
    </citation>
    <scope>NUCLEOTIDE SEQUENCE</scope>
</reference>
<evidence type="ECO:0000259" key="6">
    <source>
        <dbReference type="Pfam" id="PF18052"/>
    </source>
</evidence>
<dbReference type="Gene3D" id="3.80.10.10">
    <property type="entry name" value="Ribonuclease Inhibitor"/>
    <property type="match status" value="2"/>
</dbReference>
<dbReference type="Gene3D" id="3.40.50.300">
    <property type="entry name" value="P-loop containing nucleotide triphosphate hydrolases"/>
    <property type="match status" value="1"/>
</dbReference>
<dbReference type="InterPro" id="IPR041118">
    <property type="entry name" value="Rx_N"/>
</dbReference>
<dbReference type="SUPFAM" id="SSF52058">
    <property type="entry name" value="L domain-like"/>
    <property type="match status" value="1"/>
</dbReference>
<evidence type="ECO:0000259" key="5">
    <source>
        <dbReference type="Pfam" id="PF00931"/>
    </source>
</evidence>
<evidence type="ECO:0000256" key="3">
    <source>
        <dbReference type="ARBA" id="ARBA00022821"/>
    </source>
</evidence>
<dbReference type="GO" id="GO:0005524">
    <property type="term" value="F:ATP binding"/>
    <property type="evidence" value="ECO:0007669"/>
    <property type="project" value="UniProtKB-KW"/>
</dbReference>
<dbReference type="AlphaFoldDB" id="A0AA88DSE1"/>
<dbReference type="GO" id="GO:0043531">
    <property type="term" value="F:ADP binding"/>
    <property type="evidence" value="ECO:0007669"/>
    <property type="project" value="InterPro"/>
</dbReference>
<dbReference type="Pfam" id="PF23598">
    <property type="entry name" value="LRR_14"/>
    <property type="match status" value="1"/>
</dbReference>
<keyword evidence="4" id="KW-0067">ATP-binding</keyword>
<evidence type="ECO:0000256" key="1">
    <source>
        <dbReference type="ARBA" id="ARBA00022737"/>
    </source>
</evidence>
<comment type="caution">
    <text evidence="8">The sequence shown here is derived from an EMBL/GenBank/DDBJ whole genome shotgun (WGS) entry which is preliminary data.</text>
</comment>
<keyword evidence="3" id="KW-0611">Plant defense</keyword>
<gene>
    <name evidence="8" type="ORF">TIFTF001_029866</name>
</gene>
<feature type="domain" description="Disease resistance R13L4/SHOC-2-like LRR" evidence="7">
    <location>
        <begin position="363"/>
        <end position="546"/>
    </location>
</feature>
<dbReference type="EMBL" id="BTGU01000102">
    <property type="protein sequence ID" value="GMN60780.1"/>
    <property type="molecule type" value="Genomic_DNA"/>
</dbReference>
<dbReference type="SUPFAM" id="SSF52540">
    <property type="entry name" value="P-loop containing nucleoside triphosphate hydrolases"/>
    <property type="match status" value="1"/>
</dbReference>
<dbReference type="PRINTS" id="PR00364">
    <property type="entry name" value="DISEASERSIST"/>
</dbReference>
<dbReference type="GO" id="GO:0006952">
    <property type="term" value="P:defense response"/>
    <property type="evidence" value="ECO:0007669"/>
    <property type="project" value="UniProtKB-KW"/>
</dbReference>
<dbReference type="PANTHER" id="PTHR36766">
    <property type="entry name" value="PLANT BROAD-SPECTRUM MILDEW RESISTANCE PROTEIN RPW8"/>
    <property type="match status" value="1"/>
</dbReference>
<evidence type="ECO:0000256" key="4">
    <source>
        <dbReference type="ARBA" id="ARBA00022840"/>
    </source>
</evidence>
<evidence type="ECO:0000256" key="2">
    <source>
        <dbReference type="ARBA" id="ARBA00022741"/>
    </source>
</evidence>
<keyword evidence="2" id="KW-0547">Nucleotide-binding</keyword>
<feature type="domain" description="Disease resistance N-terminal" evidence="6">
    <location>
        <begin position="11"/>
        <end position="85"/>
    </location>
</feature>
<organism evidence="8 9">
    <name type="scientific">Ficus carica</name>
    <name type="common">Common fig</name>
    <dbReference type="NCBI Taxonomy" id="3494"/>
    <lineage>
        <taxon>Eukaryota</taxon>
        <taxon>Viridiplantae</taxon>
        <taxon>Streptophyta</taxon>
        <taxon>Embryophyta</taxon>
        <taxon>Tracheophyta</taxon>
        <taxon>Spermatophyta</taxon>
        <taxon>Magnoliopsida</taxon>
        <taxon>eudicotyledons</taxon>
        <taxon>Gunneridae</taxon>
        <taxon>Pentapetalae</taxon>
        <taxon>rosids</taxon>
        <taxon>fabids</taxon>
        <taxon>Rosales</taxon>
        <taxon>Moraceae</taxon>
        <taxon>Ficeae</taxon>
        <taxon>Ficus</taxon>
    </lineage>
</organism>
<feature type="domain" description="NB-ARC" evidence="5">
    <location>
        <begin position="187"/>
        <end position="319"/>
    </location>
</feature>
<keyword evidence="9" id="KW-1185">Reference proteome</keyword>
<accession>A0AA88DSE1</accession>
<dbReference type="Pfam" id="PF00931">
    <property type="entry name" value="NB-ARC"/>
    <property type="match status" value="1"/>
</dbReference>